<feature type="compositionally biased region" description="Polar residues" evidence="1">
    <location>
        <begin position="38"/>
        <end position="80"/>
    </location>
</feature>
<protein>
    <submittedName>
        <fullName evidence="2">Uncharacterized protein</fullName>
    </submittedName>
</protein>
<dbReference type="EnsemblMetazoa" id="BGLB019219-RA">
    <property type="protein sequence ID" value="BGLB019219-PA"/>
    <property type="gene ID" value="BGLB019219"/>
</dbReference>
<evidence type="ECO:0000256" key="1">
    <source>
        <dbReference type="SAM" id="MobiDB-lite"/>
    </source>
</evidence>
<dbReference type="VEuPathDB" id="VectorBase:BGLAX_041387"/>
<feature type="region of interest" description="Disordered" evidence="1">
    <location>
        <begin position="1"/>
        <end position="21"/>
    </location>
</feature>
<evidence type="ECO:0000313" key="2">
    <source>
        <dbReference type="EnsemblMetazoa" id="BGLB019219-PA"/>
    </source>
</evidence>
<proteinExistence type="predicted"/>
<dbReference type="AlphaFoldDB" id="A0A2C9KGA1"/>
<feature type="region of interest" description="Disordered" evidence="1">
    <location>
        <begin position="37"/>
        <end position="102"/>
    </location>
</feature>
<reference evidence="2" key="1">
    <citation type="submission" date="2020-05" db="UniProtKB">
        <authorList>
            <consortium name="EnsemblMetazoa"/>
        </authorList>
    </citation>
    <scope>IDENTIFICATION</scope>
    <source>
        <strain evidence="2">BB02</strain>
    </source>
</reference>
<organism evidence="2 3">
    <name type="scientific">Biomphalaria glabrata</name>
    <name type="common">Bloodfluke planorb</name>
    <name type="synonym">Freshwater snail</name>
    <dbReference type="NCBI Taxonomy" id="6526"/>
    <lineage>
        <taxon>Eukaryota</taxon>
        <taxon>Metazoa</taxon>
        <taxon>Spiralia</taxon>
        <taxon>Lophotrochozoa</taxon>
        <taxon>Mollusca</taxon>
        <taxon>Gastropoda</taxon>
        <taxon>Heterobranchia</taxon>
        <taxon>Euthyneura</taxon>
        <taxon>Panpulmonata</taxon>
        <taxon>Hygrophila</taxon>
        <taxon>Lymnaeoidea</taxon>
        <taxon>Planorbidae</taxon>
        <taxon>Biomphalaria</taxon>
    </lineage>
</organism>
<dbReference type="VEuPathDB" id="VectorBase:BGLB019219"/>
<dbReference type="KEGG" id="bgt:106074636"/>
<name>A0A2C9KGA1_BIOGL</name>
<evidence type="ECO:0000313" key="3">
    <source>
        <dbReference type="Proteomes" id="UP000076420"/>
    </source>
</evidence>
<dbReference type="Proteomes" id="UP000076420">
    <property type="component" value="Unassembled WGS sequence"/>
</dbReference>
<gene>
    <name evidence="2" type="primary">106074636</name>
</gene>
<sequence>MKDLQLVAPHPPREPSNDRVRRKPRIKLLAQNGLINKGESSLISPPTSATLSGPTRTQRVHTTGSVTATTILSDTKSSRSSMKDSGVGPDVPEIQSPRKGNSNLFQLYC</sequence>
<accession>A0A2C9KGA1</accession>